<dbReference type="AlphaFoldDB" id="A0A5P1X6N3"/>
<dbReference type="OrthoDB" id="2442802at2"/>
<reference evidence="1 2" key="1">
    <citation type="submission" date="2019-09" db="EMBL/GenBank/DDBJ databases">
        <title>Complete Genome Sequence of Lactobacillus nenjiangensis SH-Y15, isolated from sauerkraut.</title>
        <authorList>
            <person name="Yang H."/>
        </authorList>
    </citation>
    <scope>NUCLEOTIDE SEQUENCE [LARGE SCALE GENOMIC DNA]</scope>
    <source>
        <strain evidence="1 2">SH-Y15</strain>
    </source>
</reference>
<protein>
    <submittedName>
        <fullName evidence="1">Uncharacterized protein</fullName>
    </submittedName>
</protein>
<organism evidence="1 2">
    <name type="scientific">Paucilactobacillus nenjiangensis</name>
    <dbReference type="NCBI Taxonomy" id="1296540"/>
    <lineage>
        <taxon>Bacteria</taxon>
        <taxon>Bacillati</taxon>
        <taxon>Bacillota</taxon>
        <taxon>Bacilli</taxon>
        <taxon>Lactobacillales</taxon>
        <taxon>Lactobacillaceae</taxon>
        <taxon>Paucilactobacillus</taxon>
    </lineage>
</organism>
<sequence>MALSSTNNLACDAVDLIMSDIDESIQLDLMMGADQSIKSINTTNIIVDGKQTDMSISELFDNKKFSHFAGVTYSCSPKFINKYWIEVNI</sequence>
<accession>A0A5P1X6N3</accession>
<evidence type="ECO:0000313" key="2">
    <source>
        <dbReference type="Proteomes" id="UP000325295"/>
    </source>
</evidence>
<gene>
    <name evidence="1" type="ORF">F0161_08750</name>
</gene>
<dbReference type="Proteomes" id="UP000325295">
    <property type="component" value="Chromosome"/>
</dbReference>
<dbReference type="KEGG" id="lnn:F0161_08750"/>
<proteinExistence type="predicted"/>
<evidence type="ECO:0000313" key="1">
    <source>
        <dbReference type="EMBL" id="QER67927.1"/>
    </source>
</evidence>
<name>A0A5P1X6N3_9LACO</name>
<keyword evidence="2" id="KW-1185">Reference proteome</keyword>
<dbReference type="EMBL" id="CP043939">
    <property type="protein sequence ID" value="QER67927.1"/>
    <property type="molecule type" value="Genomic_DNA"/>
</dbReference>
<dbReference type="RefSeq" id="WP_150204335.1">
    <property type="nucleotide sequence ID" value="NZ_CAXYVY010000078.1"/>
</dbReference>